<evidence type="ECO:0000256" key="3">
    <source>
        <dbReference type="SAM" id="MobiDB-lite"/>
    </source>
</evidence>
<evidence type="ECO:0000256" key="2">
    <source>
        <dbReference type="ARBA" id="ARBA00023315"/>
    </source>
</evidence>
<dbReference type="InterPro" id="IPR016181">
    <property type="entry name" value="Acyl_CoA_acyltransferase"/>
</dbReference>
<dbReference type="InterPro" id="IPR050832">
    <property type="entry name" value="Bact_Acetyltransf"/>
</dbReference>
<dbReference type="STRING" id="1515612.SKP52_00820"/>
<dbReference type="InterPro" id="IPR000182">
    <property type="entry name" value="GNAT_dom"/>
</dbReference>
<name>A0A0A7PAK0_9SPHN</name>
<dbReference type="PANTHER" id="PTHR43877:SF1">
    <property type="entry name" value="ACETYLTRANSFERASE"/>
    <property type="match status" value="1"/>
</dbReference>
<dbReference type="PROSITE" id="PS51186">
    <property type="entry name" value="GNAT"/>
    <property type="match status" value="1"/>
</dbReference>
<evidence type="ECO:0000259" key="4">
    <source>
        <dbReference type="PROSITE" id="PS51186"/>
    </source>
</evidence>
<organism evidence="5 6">
    <name type="scientific">Sphingopyxis fribergensis</name>
    <dbReference type="NCBI Taxonomy" id="1515612"/>
    <lineage>
        <taxon>Bacteria</taxon>
        <taxon>Pseudomonadati</taxon>
        <taxon>Pseudomonadota</taxon>
        <taxon>Alphaproteobacteria</taxon>
        <taxon>Sphingomonadales</taxon>
        <taxon>Sphingomonadaceae</taxon>
        <taxon>Sphingopyxis</taxon>
    </lineage>
</organism>
<accession>A0A0A7PAK0</accession>
<dbReference type="Proteomes" id="UP000030907">
    <property type="component" value="Chromosome"/>
</dbReference>
<evidence type="ECO:0000256" key="1">
    <source>
        <dbReference type="ARBA" id="ARBA00022679"/>
    </source>
</evidence>
<dbReference type="SUPFAM" id="SSF55729">
    <property type="entry name" value="Acyl-CoA N-acyltransferases (Nat)"/>
    <property type="match status" value="1"/>
</dbReference>
<dbReference type="EMBL" id="CP009122">
    <property type="protein sequence ID" value="AJA07106.1"/>
    <property type="molecule type" value="Genomic_DNA"/>
</dbReference>
<reference evidence="5 6" key="1">
    <citation type="journal article" date="2015" name="Int. J. Syst. Evol. Microbiol.">
        <title>Description of Sphingopyxis fribergensis sp. nov. - a soil bacterium with the ability to degrade styrene and phenylacetic acid.</title>
        <authorList>
            <person name="Oelschlagel M."/>
            <person name="Ruckert C."/>
            <person name="Kalinowski J."/>
            <person name="Schmidt G."/>
            <person name="Schlomann M."/>
            <person name="Tischler D."/>
        </authorList>
    </citation>
    <scope>NUCLEOTIDE SEQUENCE [LARGE SCALE GENOMIC DNA]</scope>
    <source>
        <strain evidence="5 6">Kp5.2</strain>
    </source>
</reference>
<dbReference type="Pfam" id="PF00583">
    <property type="entry name" value="Acetyltransf_1"/>
    <property type="match status" value="1"/>
</dbReference>
<keyword evidence="6" id="KW-1185">Reference proteome</keyword>
<evidence type="ECO:0000313" key="5">
    <source>
        <dbReference type="EMBL" id="AJA07106.1"/>
    </source>
</evidence>
<protein>
    <recommendedName>
        <fullName evidence="4">N-acetyltransferase domain-containing protein</fullName>
    </recommendedName>
</protein>
<dbReference type="PANTHER" id="PTHR43877">
    <property type="entry name" value="AMINOALKYLPHOSPHONATE N-ACETYLTRANSFERASE-RELATED-RELATED"/>
    <property type="match status" value="1"/>
</dbReference>
<proteinExistence type="predicted"/>
<dbReference type="KEGG" id="sphk:SKP52_00820"/>
<evidence type="ECO:0000313" key="6">
    <source>
        <dbReference type="Proteomes" id="UP000030907"/>
    </source>
</evidence>
<dbReference type="Gene3D" id="3.40.630.30">
    <property type="match status" value="1"/>
</dbReference>
<feature type="compositionally biased region" description="Polar residues" evidence="3">
    <location>
        <begin position="73"/>
        <end position="85"/>
    </location>
</feature>
<sequence>MLVDHEMTGISDDQLREMAQHRGLRLVKSRRRKPGTGDFGKYGLTDMGGEALLGIGADGLTASADDIQDYLRSSEQNTWKQSADTTPDRPARKETPRPPEPEKEDEPIRRRAKRISPDRPARREQEESAPARPKTPSKAKPRTSLRLVPKAAPEPESEPEPGPAPQPVLRVRAATTEDADALAALLSQLGGFSLESADVAANLTSARKAKAGMVLADLGEIVGCCGWAVVATVHRGAVGRLTALVVDKAHRRRGVGTAMLEAAETALTKAGCRQIEVMSDITTNNSHNFFRSLKFEQASYRFVRTISEQASGERVRGGED</sequence>
<dbReference type="GO" id="GO:0016747">
    <property type="term" value="F:acyltransferase activity, transferring groups other than amino-acyl groups"/>
    <property type="evidence" value="ECO:0007669"/>
    <property type="project" value="InterPro"/>
</dbReference>
<dbReference type="CDD" id="cd04301">
    <property type="entry name" value="NAT_SF"/>
    <property type="match status" value="1"/>
</dbReference>
<dbReference type="HOGENOM" id="CLU_879713_0_0_5"/>
<gene>
    <name evidence="5" type="ORF">SKP52_00820</name>
</gene>
<feature type="compositionally biased region" description="Basic residues" evidence="3">
    <location>
        <begin position="22"/>
        <end position="34"/>
    </location>
</feature>
<feature type="region of interest" description="Disordered" evidence="3">
    <location>
        <begin position="21"/>
        <end position="45"/>
    </location>
</feature>
<dbReference type="AlphaFoldDB" id="A0A0A7PAK0"/>
<keyword evidence="2" id="KW-0012">Acyltransferase</keyword>
<keyword evidence="1" id="KW-0808">Transferase</keyword>
<feature type="domain" description="N-acetyltransferase" evidence="4">
    <location>
        <begin position="169"/>
        <end position="313"/>
    </location>
</feature>
<feature type="compositionally biased region" description="Basic and acidic residues" evidence="3">
    <location>
        <begin position="86"/>
        <end position="126"/>
    </location>
</feature>
<feature type="region of interest" description="Disordered" evidence="3">
    <location>
        <begin position="73"/>
        <end position="167"/>
    </location>
</feature>